<name>A0AAE0X8S2_9PEZI</name>
<keyword evidence="1" id="KW-0040">ANK repeat</keyword>
<evidence type="ECO:0000256" key="1">
    <source>
        <dbReference type="PROSITE-ProRule" id="PRU00023"/>
    </source>
</evidence>
<reference evidence="2" key="1">
    <citation type="journal article" date="2023" name="Mol. Phylogenet. Evol.">
        <title>Genome-scale phylogeny and comparative genomics of the fungal order Sordariales.</title>
        <authorList>
            <person name="Hensen N."/>
            <person name="Bonometti L."/>
            <person name="Westerberg I."/>
            <person name="Brannstrom I.O."/>
            <person name="Guillou S."/>
            <person name="Cros-Aarteil S."/>
            <person name="Calhoun S."/>
            <person name="Haridas S."/>
            <person name="Kuo A."/>
            <person name="Mondo S."/>
            <person name="Pangilinan J."/>
            <person name="Riley R."/>
            <person name="LaButti K."/>
            <person name="Andreopoulos B."/>
            <person name="Lipzen A."/>
            <person name="Chen C."/>
            <person name="Yan M."/>
            <person name="Daum C."/>
            <person name="Ng V."/>
            <person name="Clum A."/>
            <person name="Steindorff A."/>
            <person name="Ohm R.A."/>
            <person name="Martin F."/>
            <person name="Silar P."/>
            <person name="Natvig D.O."/>
            <person name="Lalanne C."/>
            <person name="Gautier V."/>
            <person name="Ament-Velasquez S.L."/>
            <person name="Kruys A."/>
            <person name="Hutchinson M.I."/>
            <person name="Powell A.J."/>
            <person name="Barry K."/>
            <person name="Miller A.N."/>
            <person name="Grigoriev I.V."/>
            <person name="Debuchy R."/>
            <person name="Gladieux P."/>
            <person name="Hiltunen Thoren M."/>
            <person name="Johannesson H."/>
        </authorList>
    </citation>
    <scope>NUCLEOTIDE SEQUENCE</scope>
    <source>
        <strain evidence="2">CBS 314.62</strain>
    </source>
</reference>
<protein>
    <recommendedName>
        <fullName evidence="4">Ankyrin repeat protein</fullName>
    </recommendedName>
</protein>
<proteinExistence type="predicted"/>
<dbReference type="SUPFAM" id="SSF48403">
    <property type="entry name" value="Ankyrin repeat"/>
    <property type="match status" value="1"/>
</dbReference>
<dbReference type="PROSITE" id="PS50297">
    <property type="entry name" value="ANK_REP_REGION"/>
    <property type="match status" value="1"/>
</dbReference>
<organism evidence="2 3">
    <name type="scientific">Podospora appendiculata</name>
    <dbReference type="NCBI Taxonomy" id="314037"/>
    <lineage>
        <taxon>Eukaryota</taxon>
        <taxon>Fungi</taxon>
        <taxon>Dikarya</taxon>
        <taxon>Ascomycota</taxon>
        <taxon>Pezizomycotina</taxon>
        <taxon>Sordariomycetes</taxon>
        <taxon>Sordariomycetidae</taxon>
        <taxon>Sordariales</taxon>
        <taxon>Podosporaceae</taxon>
        <taxon>Podospora</taxon>
    </lineage>
</organism>
<evidence type="ECO:0000313" key="3">
    <source>
        <dbReference type="Proteomes" id="UP001270362"/>
    </source>
</evidence>
<dbReference type="PROSITE" id="PS50088">
    <property type="entry name" value="ANK_REPEAT"/>
    <property type="match status" value="1"/>
</dbReference>
<dbReference type="EMBL" id="JAULSO010000002">
    <property type="protein sequence ID" value="KAK3687907.1"/>
    <property type="molecule type" value="Genomic_DNA"/>
</dbReference>
<dbReference type="AlphaFoldDB" id="A0AAE0X8S2"/>
<sequence length="60" mass="6799">MHWAAAKGRMNIMEVLVKTRKSAVLDRCETKHSAPLHWASGYGFVEAVEYLLDKGLEDHT</sequence>
<dbReference type="InterPro" id="IPR036770">
    <property type="entry name" value="Ankyrin_rpt-contain_sf"/>
</dbReference>
<evidence type="ECO:0000313" key="2">
    <source>
        <dbReference type="EMBL" id="KAK3687907.1"/>
    </source>
</evidence>
<feature type="repeat" description="ANK" evidence="1">
    <location>
        <begin position="31"/>
        <end position="60"/>
    </location>
</feature>
<dbReference type="Pfam" id="PF12796">
    <property type="entry name" value="Ank_2"/>
    <property type="match status" value="1"/>
</dbReference>
<keyword evidence="3" id="KW-1185">Reference proteome</keyword>
<gene>
    <name evidence="2" type="ORF">B0T22DRAFT_458247</name>
</gene>
<comment type="caution">
    <text evidence="2">The sequence shown here is derived from an EMBL/GenBank/DDBJ whole genome shotgun (WGS) entry which is preliminary data.</text>
</comment>
<reference evidence="2" key="2">
    <citation type="submission" date="2023-06" db="EMBL/GenBank/DDBJ databases">
        <authorList>
            <consortium name="Lawrence Berkeley National Laboratory"/>
            <person name="Haridas S."/>
            <person name="Hensen N."/>
            <person name="Bonometti L."/>
            <person name="Westerberg I."/>
            <person name="Brannstrom I.O."/>
            <person name="Guillou S."/>
            <person name="Cros-Aarteil S."/>
            <person name="Calhoun S."/>
            <person name="Kuo A."/>
            <person name="Mondo S."/>
            <person name="Pangilinan J."/>
            <person name="Riley R."/>
            <person name="Labutti K."/>
            <person name="Andreopoulos B."/>
            <person name="Lipzen A."/>
            <person name="Chen C."/>
            <person name="Yanf M."/>
            <person name="Daum C."/>
            <person name="Ng V."/>
            <person name="Clum A."/>
            <person name="Steindorff A."/>
            <person name="Ohm R."/>
            <person name="Martin F."/>
            <person name="Silar P."/>
            <person name="Natvig D."/>
            <person name="Lalanne C."/>
            <person name="Gautier V."/>
            <person name="Ament-Velasquez S.L."/>
            <person name="Kruys A."/>
            <person name="Hutchinson M.I."/>
            <person name="Powell A.J."/>
            <person name="Barry K."/>
            <person name="Miller A.N."/>
            <person name="Grigoriev I.V."/>
            <person name="Debuchy R."/>
            <person name="Gladieux P."/>
            <person name="Thoren M.H."/>
            <person name="Johannesson H."/>
        </authorList>
    </citation>
    <scope>NUCLEOTIDE SEQUENCE</scope>
    <source>
        <strain evidence="2">CBS 314.62</strain>
    </source>
</reference>
<accession>A0AAE0X8S2</accession>
<dbReference type="Proteomes" id="UP001270362">
    <property type="component" value="Unassembled WGS sequence"/>
</dbReference>
<dbReference type="InterPro" id="IPR002110">
    <property type="entry name" value="Ankyrin_rpt"/>
</dbReference>
<dbReference type="Gene3D" id="1.25.40.20">
    <property type="entry name" value="Ankyrin repeat-containing domain"/>
    <property type="match status" value="1"/>
</dbReference>
<evidence type="ECO:0008006" key="4">
    <source>
        <dbReference type="Google" id="ProtNLM"/>
    </source>
</evidence>